<dbReference type="SFLD" id="SFLDG01082">
    <property type="entry name" value="B12-binding_domain_containing"/>
    <property type="match status" value="1"/>
</dbReference>
<dbReference type="InterPro" id="IPR007197">
    <property type="entry name" value="rSAM"/>
</dbReference>
<dbReference type="GO" id="GO:0031419">
    <property type="term" value="F:cobalamin binding"/>
    <property type="evidence" value="ECO:0007669"/>
    <property type="project" value="InterPro"/>
</dbReference>
<comment type="caution">
    <text evidence="8">The sequence shown here is derived from an EMBL/GenBank/DDBJ whole genome shotgun (WGS) entry which is preliminary data.</text>
</comment>
<evidence type="ECO:0000313" key="9">
    <source>
        <dbReference type="Proteomes" id="UP000242219"/>
    </source>
</evidence>
<gene>
    <name evidence="8" type="ORF">BIY37_06965</name>
</gene>
<dbReference type="PROSITE" id="PS51332">
    <property type="entry name" value="B12_BINDING"/>
    <property type="match status" value="1"/>
</dbReference>
<dbReference type="GO" id="GO:0005829">
    <property type="term" value="C:cytosol"/>
    <property type="evidence" value="ECO:0007669"/>
    <property type="project" value="TreeGrafter"/>
</dbReference>
<evidence type="ECO:0000256" key="3">
    <source>
        <dbReference type="ARBA" id="ARBA00022723"/>
    </source>
</evidence>
<dbReference type="Pfam" id="PF04055">
    <property type="entry name" value="Radical_SAM"/>
    <property type="match status" value="1"/>
</dbReference>
<dbReference type="SFLD" id="SFLDG01123">
    <property type="entry name" value="methyltransferase_(Class_B)"/>
    <property type="match status" value="1"/>
</dbReference>
<dbReference type="SFLD" id="SFLDS00029">
    <property type="entry name" value="Radical_SAM"/>
    <property type="match status" value="1"/>
</dbReference>
<accession>A0A1V6LZZ3</accession>
<keyword evidence="3" id="KW-0479">Metal-binding</keyword>
<evidence type="ECO:0000313" key="8">
    <source>
        <dbReference type="EMBL" id="OQD45700.1"/>
    </source>
</evidence>
<reference evidence="8 9" key="1">
    <citation type="journal article" date="2016" name="Genome Announc.">
        <title>Draft Genome Sequence of the Anaerobic Ammonium-Oxidizing Bacterium 'Candidatus Brocadia sp. 40'.</title>
        <authorList>
            <person name="Ali M."/>
            <person name="Haroon M.F."/>
            <person name="Narita Y."/>
            <person name="Zhang L."/>
            <person name="Rangel Shaw D."/>
            <person name="Okabe S."/>
            <person name="Saikaly P.E."/>
        </authorList>
    </citation>
    <scope>NUCLEOTIDE SEQUENCE [LARGE SCALE GENOMIC DNA]</scope>
    <source>
        <strain evidence="8 9">40</strain>
    </source>
</reference>
<dbReference type="InterPro" id="IPR006158">
    <property type="entry name" value="Cobalamin-bd"/>
</dbReference>
<evidence type="ECO:0000259" key="6">
    <source>
        <dbReference type="PROSITE" id="PS51332"/>
    </source>
</evidence>
<keyword evidence="9" id="KW-1185">Reference proteome</keyword>
<dbReference type="InterPro" id="IPR023404">
    <property type="entry name" value="rSAM_horseshoe"/>
</dbReference>
<evidence type="ECO:0000259" key="7">
    <source>
        <dbReference type="PROSITE" id="PS51918"/>
    </source>
</evidence>
<keyword evidence="5" id="KW-0411">Iron-sulfur</keyword>
<keyword evidence="4" id="KW-0408">Iron</keyword>
<keyword evidence="2" id="KW-0949">S-adenosyl-L-methionine</keyword>
<comment type="cofactor">
    <cofactor evidence="1">
        <name>[4Fe-4S] cluster</name>
        <dbReference type="ChEBI" id="CHEBI:49883"/>
    </cofactor>
</comment>
<dbReference type="InterPro" id="IPR058240">
    <property type="entry name" value="rSAM_sf"/>
</dbReference>
<dbReference type="InterPro" id="IPR051198">
    <property type="entry name" value="BchE-like"/>
</dbReference>
<proteinExistence type="predicted"/>
<dbReference type="GO" id="GO:0003824">
    <property type="term" value="F:catalytic activity"/>
    <property type="evidence" value="ECO:0007669"/>
    <property type="project" value="InterPro"/>
</dbReference>
<dbReference type="GO" id="GO:0051539">
    <property type="term" value="F:4 iron, 4 sulfur cluster binding"/>
    <property type="evidence" value="ECO:0007669"/>
    <property type="project" value="UniProtKB-KW"/>
</dbReference>
<feature type="domain" description="Radical SAM core" evidence="7">
    <location>
        <begin position="195"/>
        <end position="425"/>
    </location>
</feature>
<evidence type="ECO:0000256" key="1">
    <source>
        <dbReference type="ARBA" id="ARBA00001966"/>
    </source>
</evidence>
<dbReference type="Proteomes" id="UP000242219">
    <property type="component" value="Unassembled WGS sequence"/>
</dbReference>
<dbReference type="PROSITE" id="PS51918">
    <property type="entry name" value="RADICAL_SAM"/>
    <property type="match status" value="1"/>
</dbReference>
<evidence type="ECO:0000256" key="4">
    <source>
        <dbReference type="ARBA" id="ARBA00023004"/>
    </source>
</evidence>
<sequence length="473" mass="54214">MKITFLVPPPIDGNIPERVAGCAYLLYYVPNIFLLSAAAVLEKAGYEVRYIETTIKKWDRGHFLTFLKEDLSDVYGFYSVNLSKNTDFRALNDIREIRGDVPIVFFGPAPSDRPAEFVVDDNTYVVRGEPEYTMLELIRALETKSVGTGIKSVSFKKNDEILNNANREPIEDLDALPFPARHFLEERDVYYNPKLGKRPFTAVCTSRGCSYRCIYCVPSSLSFSRELEYKHYLGKKPPVRKRSPENIIEEFKLLKSLGYKAVNVQDDQFVWGEERTVKICEGIKDLGIVWGCSARSDHLTESIVKSMASAHCKFIDLGVESFNQEILDYVKKDIDVKKNEEAINLVKKYGISAKINIMFGASPLETMTTIKRNMEEVKRLKVDQVMYNIANPFPGTEFYKIAKENKLFVYGDYKPVNVAKEANIAYPHLDKTALESAVRRANFEFFLTPRFILKNIWRLGSLDSLKAMFRKLF</sequence>
<dbReference type="CDD" id="cd01335">
    <property type="entry name" value="Radical_SAM"/>
    <property type="match status" value="1"/>
</dbReference>
<feature type="domain" description="B12-binding" evidence="6">
    <location>
        <begin position="17"/>
        <end position="148"/>
    </location>
</feature>
<dbReference type="Gene3D" id="3.80.30.20">
    <property type="entry name" value="tm_1862 like domain"/>
    <property type="match status" value="1"/>
</dbReference>
<dbReference type="InterPro" id="IPR006638">
    <property type="entry name" value="Elp3/MiaA/NifB-like_rSAM"/>
</dbReference>
<evidence type="ECO:0000256" key="2">
    <source>
        <dbReference type="ARBA" id="ARBA00022691"/>
    </source>
</evidence>
<dbReference type="AlphaFoldDB" id="A0A1V6LZZ3"/>
<dbReference type="EMBL" id="MJUW02000077">
    <property type="protein sequence ID" value="OQD45700.1"/>
    <property type="molecule type" value="Genomic_DNA"/>
</dbReference>
<dbReference type="GO" id="GO:0046872">
    <property type="term" value="F:metal ion binding"/>
    <property type="evidence" value="ECO:0007669"/>
    <property type="project" value="UniProtKB-KW"/>
</dbReference>
<dbReference type="SMART" id="SM00729">
    <property type="entry name" value="Elp3"/>
    <property type="match status" value="1"/>
</dbReference>
<dbReference type="InterPro" id="IPR034466">
    <property type="entry name" value="Methyltransferase_Class_B"/>
</dbReference>
<dbReference type="SUPFAM" id="SSF102114">
    <property type="entry name" value="Radical SAM enzymes"/>
    <property type="match status" value="1"/>
</dbReference>
<dbReference type="RefSeq" id="WP_070067103.1">
    <property type="nucleotide sequence ID" value="NZ_MJUW02000077.1"/>
</dbReference>
<name>A0A1V6LZZ3_9BACT</name>
<protein>
    <submittedName>
        <fullName evidence="8">Uncharacterized protein</fullName>
    </submittedName>
</protein>
<dbReference type="Gene3D" id="3.40.50.280">
    <property type="entry name" value="Cobalamin-binding domain"/>
    <property type="match status" value="1"/>
</dbReference>
<dbReference type="PANTHER" id="PTHR43409:SF16">
    <property type="entry name" value="SLR0320 PROTEIN"/>
    <property type="match status" value="1"/>
</dbReference>
<dbReference type="PANTHER" id="PTHR43409">
    <property type="entry name" value="ANAEROBIC MAGNESIUM-PROTOPORPHYRIN IX MONOMETHYL ESTER CYCLASE-RELATED"/>
    <property type="match status" value="1"/>
</dbReference>
<organism evidence="8 9">
    <name type="scientific">Candidatus Brocadia sapporoensis</name>
    <dbReference type="NCBI Taxonomy" id="392547"/>
    <lineage>
        <taxon>Bacteria</taxon>
        <taxon>Pseudomonadati</taxon>
        <taxon>Planctomycetota</taxon>
        <taxon>Candidatus Brocadiia</taxon>
        <taxon>Candidatus Brocadiales</taxon>
        <taxon>Candidatus Brocadiaceae</taxon>
        <taxon>Candidatus Brocadia</taxon>
    </lineage>
</organism>
<evidence type="ECO:0000256" key="5">
    <source>
        <dbReference type="ARBA" id="ARBA00023014"/>
    </source>
</evidence>